<dbReference type="InterPro" id="IPR003382">
    <property type="entry name" value="Flavoprotein"/>
</dbReference>
<comment type="similarity">
    <text evidence="5 6">Belongs to the UbiX/PAD1 family.</text>
</comment>
<feature type="domain" description="Flavoprotein" evidence="7">
    <location>
        <begin position="4"/>
        <end position="165"/>
    </location>
</feature>
<feature type="binding site" evidence="6">
    <location>
        <position position="153"/>
    </location>
    <ligand>
        <name>dimethylallyl phosphate</name>
        <dbReference type="ChEBI" id="CHEBI:88052"/>
    </ligand>
</feature>
<dbReference type="FunFam" id="3.40.50.1950:FF:000001">
    <property type="entry name" value="Flavin prenyltransferase UbiX"/>
    <property type="match status" value="1"/>
</dbReference>
<comment type="function">
    <text evidence="6">Flavin prenyltransferase that catalyzes the synthesis of the prenylated FMN cofactor (prenyl-FMN) for 4-hydroxy-3-polyprenylbenzoic acid decarboxylase UbiD. The prenyltransferase is metal-independent and links a dimethylallyl moiety from dimethylallyl monophosphate (DMAP) to the flavin N5 and C6 atoms of FMN.</text>
</comment>
<keyword evidence="4 6" id="KW-0808">Transferase</keyword>
<evidence type="ECO:0000256" key="1">
    <source>
        <dbReference type="ARBA" id="ARBA00022602"/>
    </source>
</evidence>
<dbReference type="HAMAP" id="MF_01984">
    <property type="entry name" value="ubiX_pad"/>
    <property type="match status" value="1"/>
</dbReference>
<evidence type="ECO:0000313" key="8">
    <source>
        <dbReference type="EMBL" id="MFD1647834.1"/>
    </source>
</evidence>
<evidence type="ECO:0000256" key="2">
    <source>
        <dbReference type="ARBA" id="ARBA00022630"/>
    </source>
</evidence>
<dbReference type="InterPro" id="IPR036551">
    <property type="entry name" value="Flavin_trans-like"/>
</dbReference>
<proteinExistence type="inferred from homology"/>
<evidence type="ECO:0000256" key="4">
    <source>
        <dbReference type="ARBA" id="ARBA00022679"/>
    </source>
</evidence>
<accession>A0ABD6DRG9</accession>
<comment type="caution">
    <text evidence="6">Lacks conserved residue(s) required for the propagation of feature annotation.</text>
</comment>
<keyword evidence="3 6" id="KW-0288">FMN</keyword>
<dbReference type="Pfam" id="PF02441">
    <property type="entry name" value="Flavoprotein"/>
    <property type="match status" value="1"/>
</dbReference>
<evidence type="ECO:0000259" key="7">
    <source>
        <dbReference type="Pfam" id="PF02441"/>
    </source>
</evidence>
<comment type="caution">
    <text evidence="8">The sequence shown here is derived from an EMBL/GenBank/DDBJ whole genome shotgun (WGS) entry which is preliminary data.</text>
</comment>
<keyword evidence="1 6" id="KW-0637">Prenyltransferase</keyword>
<keyword evidence="9" id="KW-1185">Reference proteome</keyword>
<feature type="binding site" evidence="6">
    <location>
        <position position="37"/>
    </location>
    <ligand>
        <name>FMN</name>
        <dbReference type="ChEBI" id="CHEBI:58210"/>
    </ligand>
</feature>
<keyword evidence="2 6" id="KW-0285">Flavoprotein</keyword>
<dbReference type="NCBIfam" id="NF004685">
    <property type="entry name" value="PRK06029.1"/>
    <property type="match status" value="1"/>
</dbReference>
<dbReference type="Gene3D" id="3.40.50.1950">
    <property type="entry name" value="Flavin prenyltransferase-like"/>
    <property type="match status" value="1"/>
</dbReference>
<evidence type="ECO:0000256" key="3">
    <source>
        <dbReference type="ARBA" id="ARBA00022643"/>
    </source>
</evidence>
<protein>
    <recommendedName>
        <fullName evidence="6">Flavin prenyltransferase UbiX</fullName>
        <ecNumber evidence="6">2.5.1.129</ecNumber>
    </recommendedName>
</protein>
<dbReference type="AlphaFoldDB" id="A0ABD6DRG9"/>
<dbReference type="InterPro" id="IPR004507">
    <property type="entry name" value="UbiX-like"/>
</dbReference>
<evidence type="ECO:0000256" key="6">
    <source>
        <dbReference type="HAMAP-Rule" id="MF_01984"/>
    </source>
</evidence>
<dbReference type="EC" id="2.5.1.129" evidence="6"/>
<feature type="binding site" evidence="6">
    <location>
        <position position="169"/>
    </location>
    <ligand>
        <name>dimethylallyl phosphate</name>
        <dbReference type="ChEBI" id="CHEBI:88052"/>
    </ligand>
</feature>
<reference evidence="8 9" key="1">
    <citation type="journal article" date="2019" name="Int. J. Syst. Evol. Microbiol.">
        <title>The Global Catalogue of Microorganisms (GCM) 10K type strain sequencing project: providing services to taxonomists for standard genome sequencing and annotation.</title>
        <authorList>
            <consortium name="The Broad Institute Genomics Platform"/>
            <consortium name="The Broad Institute Genome Sequencing Center for Infectious Disease"/>
            <person name="Wu L."/>
            <person name="Ma J."/>
        </authorList>
    </citation>
    <scope>NUCLEOTIDE SEQUENCE [LARGE SCALE GENOMIC DNA]</scope>
    <source>
        <strain evidence="8 9">CGMCC 1.10390</strain>
    </source>
</reference>
<evidence type="ECO:0000256" key="5">
    <source>
        <dbReference type="ARBA" id="ARBA00060793"/>
    </source>
</evidence>
<feature type="binding site" evidence="6">
    <location>
        <begin position="11"/>
        <end position="13"/>
    </location>
    <ligand>
        <name>FMN</name>
        <dbReference type="ChEBI" id="CHEBI:58210"/>
    </ligand>
</feature>
<dbReference type="Proteomes" id="UP001597034">
    <property type="component" value="Unassembled WGS sequence"/>
</dbReference>
<dbReference type="NCBIfam" id="TIGR00421">
    <property type="entry name" value="ubiX_pad"/>
    <property type="match status" value="1"/>
</dbReference>
<comment type="catalytic activity">
    <reaction evidence="6">
        <text>dimethylallyl phosphate + FMNH2 = prenylated FMNH2 + phosphate</text>
        <dbReference type="Rhea" id="RHEA:37743"/>
        <dbReference type="ChEBI" id="CHEBI:43474"/>
        <dbReference type="ChEBI" id="CHEBI:57618"/>
        <dbReference type="ChEBI" id="CHEBI:87467"/>
        <dbReference type="ChEBI" id="CHEBI:88052"/>
        <dbReference type="EC" id="2.5.1.129"/>
    </reaction>
</comment>
<dbReference type="EMBL" id="JBHUDO010000004">
    <property type="protein sequence ID" value="MFD1647834.1"/>
    <property type="molecule type" value="Genomic_DNA"/>
</dbReference>
<dbReference type="GO" id="GO:0106141">
    <property type="term" value="F:flavin prenyltransferase activity"/>
    <property type="evidence" value="ECO:0007669"/>
    <property type="project" value="UniProtKB-EC"/>
</dbReference>
<name>A0ABD6DRG9_9EURY</name>
<dbReference type="RefSeq" id="WP_256401688.1">
    <property type="nucleotide sequence ID" value="NZ_JANHJR010000004.1"/>
</dbReference>
<sequence length="192" mass="21124">MTERIVVGMTGATGQIYGIRALELLADTEYETHLILSNAAKINLKQEARTEVNEVVALADETHDVKNIGAKTASGSFRTEGMLVAPCSMKTLSNIAHGDAGNLITRSADVMLKERRPLVLMPREKPFNRIHLKNMLEVTDAGAVVFPPFPSFYQKPWDLDEMISRTTARALAQLDVDVAIEEWGGIEASDIE</sequence>
<feature type="binding site" evidence="6">
    <location>
        <position position="123"/>
    </location>
    <ligand>
        <name>FMN</name>
        <dbReference type="ChEBI" id="CHEBI:58210"/>
    </ligand>
</feature>
<evidence type="ECO:0000313" key="9">
    <source>
        <dbReference type="Proteomes" id="UP001597034"/>
    </source>
</evidence>
<feature type="binding site" evidence="6">
    <location>
        <begin position="88"/>
        <end position="91"/>
    </location>
    <ligand>
        <name>FMN</name>
        <dbReference type="ChEBI" id="CHEBI:58210"/>
    </ligand>
</feature>
<dbReference type="SUPFAM" id="SSF52507">
    <property type="entry name" value="Homo-oligomeric flavin-containing Cys decarboxylases, HFCD"/>
    <property type="match status" value="1"/>
</dbReference>
<gene>
    <name evidence="6" type="primary">ubiX</name>
    <name evidence="8" type="ORF">ACFSBL_19245</name>
</gene>
<organism evidence="8 9">
    <name type="scientific">Haloarchaeobius litoreus</name>
    <dbReference type="NCBI Taxonomy" id="755306"/>
    <lineage>
        <taxon>Archaea</taxon>
        <taxon>Methanobacteriati</taxon>
        <taxon>Methanobacteriota</taxon>
        <taxon>Stenosarchaea group</taxon>
        <taxon>Halobacteria</taxon>
        <taxon>Halobacteriales</taxon>
        <taxon>Halorubellaceae</taxon>
        <taxon>Haloarchaeobius</taxon>
    </lineage>
</organism>